<dbReference type="GO" id="GO:0044177">
    <property type="term" value="C:host cell Golgi apparatus"/>
    <property type="evidence" value="ECO:0007669"/>
    <property type="project" value="UniProtKB-SubCell"/>
</dbReference>
<protein>
    <recommendedName>
        <fullName evidence="7">Nucleoprotein</fullName>
    </recommendedName>
    <alternativeName>
        <fullName evidence="16">Nucleocapsid protein</fullName>
    </alternativeName>
</protein>
<reference evidence="18 19" key="1">
    <citation type="journal article" date="2014" name="J. Virol.">
        <title>Comprehensive Molecular Detection of Tick-Borne Phleboviruses Leads to the Retrospective Identification of Taxonomically Unassigned Bunyaviruses and the Discovery of a Novel Member of the Genus Phlebovirus.</title>
        <authorList>
            <person name="Matsuno K."/>
            <person name="Weisend C."/>
            <person name="Kajihara M."/>
            <person name="Matysiak C."/>
            <person name="Williamson B.N."/>
            <person name="Simuunza M."/>
            <person name="Mweene A.S."/>
            <person name="Takada A."/>
            <person name="Tesh R.B."/>
            <person name="Ebihara H."/>
        </authorList>
    </citation>
    <scope>NUCLEOTIDE SEQUENCE [LARGE SCALE GENOMIC DNA]</scope>
    <source>
        <strain evidence="18">Potepli 63</strain>
    </source>
</reference>
<comment type="similarity">
    <text evidence="6">Belongs to the phlebovirus nucleocapsid protein family.</text>
</comment>
<evidence type="ECO:0000256" key="7">
    <source>
        <dbReference type="ARBA" id="ARBA00014389"/>
    </source>
</evidence>
<evidence type="ECO:0000256" key="3">
    <source>
        <dbReference type="ARBA" id="ARBA00004192"/>
    </source>
</evidence>
<keyword evidence="12" id="KW-0694">RNA-binding</keyword>
<name>A0A097SRW2_UUK</name>
<dbReference type="GO" id="GO:0003723">
    <property type="term" value="F:RNA binding"/>
    <property type="evidence" value="ECO:0007669"/>
    <property type="project" value="UniProtKB-KW"/>
</dbReference>
<dbReference type="GO" id="GO:0044172">
    <property type="term" value="C:host cell endoplasmic reticulum-Golgi intermediate compartment"/>
    <property type="evidence" value="ECO:0007669"/>
    <property type="project" value="UniProtKB-SubCell"/>
</dbReference>
<dbReference type="EMBL" id="KM114248">
    <property type="protein sequence ID" value="AIU95043.1"/>
    <property type="molecule type" value="Genomic_RNA"/>
</dbReference>
<dbReference type="GO" id="GO:0042025">
    <property type="term" value="C:host cell nucleus"/>
    <property type="evidence" value="ECO:0007669"/>
    <property type="project" value="UniProtKB-SubCell"/>
</dbReference>
<sequence>MAMPENWVRFAIEISDAQWEEDEIREFINLFQYQGFDAAVVLSRIFELAKKADLSRDQMLRDIRALITLHLTRGNKLSSIEKRLSEEGKKEFALLKARYQLVDKAKEAADLTLSRIAIANAGLTCRILPQVVAHTAVTRSRMESLSADYPVCMMHNAFAGLIDETLPEESIKALVDAHRLYLLEFSRTINVKHRGMEAKEILDANDSALQAGLASSFLTPSQKRAYLLSFKLVDGNGKVNKAVQQAATVLRSLI</sequence>
<dbReference type="Pfam" id="PF05733">
    <property type="entry name" value="Tenui_N"/>
    <property type="match status" value="1"/>
</dbReference>
<comment type="subcellular location">
    <subcellularLocation>
        <location evidence="1">Host Golgi apparatus</location>
    </subcellularLocation>
    <subcellularLocation>
        <location evidence="3">Host cytoplasm</location>
    </subcellularLocation>
    <subcellularLocation>
        <location evidence="5">Host endoplasmic reticulum-Golgi intermediate compartment</location>
    </subcellularLocation>
    <subcellularLocation>
        <location evidence="2">Host nucleus</location>
    </subcellularLocation>
    <subcellularLocation>
        <location evidence="4">Virion</location>
    </subcellularLocation>
</comment>
<dbReference type="Proteomes" id="UP000148573">
    <property type="component" value="Genome"/>
</dbReference>
<keyword evidence="14" id="KW-1035">Host cytoplasm</keyword>
<dbReference type="InterPro" id="IPR015971">
    <property type="entry name" value="Nucleocapsid_Phlebovirus"/>
</dbReference>
<evidence type="ECO:0000256" key="5">
    <source>
        <dbReference type="ARBA" id="ARBA00004452"/>
    </source>
</evidence>
<evidence type="ECO:0000256" key="17">
    <source>
        <dbReference type="ARBA" id="ARBA00046628"/>
    </source>
</evidence>
<keyword evidence="15" id="KW-0687">Ribonucleoprotein</keyword>
<dbReference type="GO" id="GO:0019013">
    <property type="term" value="C:viral nucleocapsid"/>
    <property type="evidence" value="ECO:0007669"/>
    <property type="project" value="UniProtKB-KW"/>
</dbReference>
<evidence type="ECO:0000256" key="12">
    <source>
        <dbReference type="ARBA" id="ARBA00022884"/>
    </source>
</evidence>
<keyword evidence="9" id="KW-1048">Host nucleus</keyword>
<evidence type="ECO:0000256" key="1">
    <source>
        <dbReference type="ARBA" id="ARBA00004136"/>
    </source>
</evidence>
<keyword evidence="11" id="KW-0946">Virion</keyword>
<organism evidence="18 19">
    <name type="scientific">Uukuniemi virus</name>
    <name type="common">UUKV</name>
    <dbReference type="NCBI Taxonomy" id="11591"/>
    <lineage>
        <taxon>Viruses</taxon>
        <taxon>Riboviria</taxon>
        <taxon>Orthornavirae</taxon>
        <taxon>Negarnaviricota</taxon>
        <taxon>Polyploviricotina</taxon>
        <taxon>Bunyaviricetes</taxon>
        <taxon>Hareavirales</taxon>
        <taxon>Phenuiviridae</taxon>
        <taxon>Uukuvirus</taxon>
        <taxon>Uukuvirus uukuniemiense</taxon>
    </lineage>
</organism>
<evidence type="ECO:0000256" key="9">
    <source>
        <dbReference type="ARBA" id="ARBA00022562"/>
    </source>
</evidence>
<evidence type="ECO:0000313" key="18">
    <source>
        <dbReference type="EMBL" id="AIU95043.1"/>
    </source>
</evidence>
<evidence type="ECO:0000256" key="11">
    <source>
        <dbReference type="ARBA" id="ARBA00022844"/>
    </source>
</evidence>
<dbReference type="SMR" id="A0A097SRW2"/>
<keyword evidence="8" id="KW-0167">Capsid protein</keyword>
<keyword evidence="10" id="KW-1040">Host Golgi apparatus</keyword>
<evidence type="ECO:0000256" key="14">
    <source>
        <dbReference type="ARBA" id="ARBA00023200"/>
    </source>
</evidence>
<dbReference type="PIRSF" id="PIRSF003953">
    <property type="entry name" value="N_PhelboV"/>
    <property type="match status" value="1"/>
</dbReference>
<evidence type="ECO:0000313" key="19">
    <source>
        <dbReference type="Proteomes" id="UP000148573"/>
    </source>
</evidence>
<evidence type="ECO:0000256" key="4">
    <source>
        <dbReference type="ARBA" id="ARBA00004328"/>
    </source>
</evidence>
<evidence type="ECO:0000256" key="8">
    <source>
        <dbReference type="ARBA" id="ARBA00022561"/>
    </source>
</evidence>
<proteinExistence type="inferred from homology"/>
<keyword evidence="13 18" id="KW-0543">Viral nucleoprotein</keyword>
<evidence type="ECO:0000256" key="16">
    <source>
        <dbReference type="ARBA" id="ARBA00033344"/>
    </source>
</evidence>
<evidence type="ECO:0000256" key="6">
    <source>
        <dbReference type="ARBA" id="ARBA00005299"/>
    </source>
</evidence>
<accession>A0A097SRW2</accession>
<evidence type="ECO:0000256" key="10">
    <source>
        <dbReference type="ARBA" id="ARBA00022812"/>
    </source>
</evidence>
<organismHost>
    <name type="scientific">Homo sapiens</name>
    <name type="common">Human</name>
    <dbReference type="NCBI Taxonomy" id="9606"/>
</organismHost>
<evidence type="ECO:0000256" key="13">
    <source>
        <dbReference type="ARBA" id="ARBA00023086"/>
    </source>
</evidence>
<organismHost>
    <name type="scientific">Ixodes ricinus</name>
    <name type="common">Common tick</name>
    <name type="synonym">Acarus ricinus</name>
    <dbReference type="NCBI Taxonomy" id="34613"/>
</organismHost>
<comment type="subunit">
    <text evidence="17">Homodimer. Homohexamer; ring-shaped, necessary to form the nucleocapsid. Homopentamers; opened pentamers in solution. Binds to viral genomic RNA. Interacts with glycoprotein Gn; this interaction allows packaging of nucleocapsids into virions.</text>
</comment>
<evidence type="ECO:0000256" key="2">
    <source>
        <dbReference type="ARBA" id="ARBA00004147"/>
    </source>
</evidence>
<dbReference type="GO" id="GO:1990904">
    <property type="term" value="C:ribonucleoprotein complex"/>
    <property type="evidence" value="ECO:0007669"/>
    <property type="project" value="UniProtKB-KW"/>
</dbReference>
<dbReference type="InterPro" id="IPR009522">
    <property type="entry name" value="Capsid_Phlebovir/Tenuivir"/>
</dbReference>
<evidence type="ECO:0000256" key="15">
    <source>
        <dbReference type="ARBA" id="ARBA00023274"/>
    </source>
</evidence>